<proteinExistence type="inferred from homology"/>
<keyword evidence="12" id="KW-1185">Reference proteome</keyword>
<comment type="caution">
    <text evidence="11">The sequence shown here is derived from an EMBL/GenBank/DDBJ whole genome shotgun (WGS) entry which is preliminary data.</text>
</comment>
<dbReference type="PROSITE" id="PS00211">
    <property type="entry name" value="ABC_TRANSPORTER_1"/>
    <property type="match status" value="1"/>
</dbReference>
<protein>
    <submittedName>
        <fullName evidence="11">Amino acid ABC transporter ATP-binding protein</fullName>
    </submittedName>
</protein>
<evidence type="ECO:0000256" key="8">
    <source>
        <dbReference type="ARBA" id="ARBA00023136"/>
    </source>
</evidence>
<dbReference type="PIRSF" id="PIRSF039085">
    <property type="entry name" value="ABC_ATPase_HisP"/>
    <property type="match status" value="1"/>
</dbReference>
<dbReference type="InterPro" id="IPR027417">
    <property type="entry name" value="P-loop_NTPase"/>
</dbReference>
<dbReference type="SUPFAM" id="SSF52540">
    <property type="entry name" value="P-loop containing nucleoside triphosphate hydrolases"/>
    <property type="match status" value="1"/>
</dbReference>
<dbReference type="InterPro" id="IPR003439">
    <property type="entry name" value="ABC_transporter-like_ATP-bd"/>
</dbReference>
<feature type="domain" description="ABC transporter" evidence="10">
    <location>
        <begin position="29"/>
        <end position="268"/>
    </location>
</feature>
<dbReference type="Pfam" id="PF00005">
    <property type="entry name" value="ABC_tran"/>
    <property type="match status" value="1"/>
</dbReference>
<keyword evidence="5" id="KW-0547">Nucleotide-binding</keyword>
<dbReference type="InterPro" id="IPR050086">
    <property type="entry name" value="MetN_ABC_transporter-like"/>
</dbReference>
<organism evidence="11 12">
    <name type="scientific">Olsenella absiana</name>
    <dbReference type="NCBI Taxonomy" id="3115222"/>
    <lineage>
        <taxon>Bacteria</taxon>
        <taxon>Bacillati</taxon>
        <taxon>Actinomycetota</taxon>
        <taxon>Coriobacteriia</taxon>
        <taxon>Coriobacteriales</taxon>
        <taxon>Atopobiaceae</taxon>
        <taxon>Olsenella</taxon>
    </lineage>
</organism>
<evidence type="ECO:0000256" key="3">
    <source>
        <dbReference type="ARBA" id="ARBA00022448"/>
    </source>
</evidence>
<feature type="compositionally biased region" description="Low complexity" evidence="9">
    <location>
        <begin position="11"/>
        <end position="21"/>
    </location>
</feature>
<accession>A0ABU7R9D2</accession>
<keyword evidence="6 11" id="KW-0067">ATP-binding</keyword>
<evidence type="ECO:0000256" key="9">
    <source>
        <dbReference type="SAM" id="MobiDB-lite"/>
    </source>
</evidence>
<evidence type="ECO:0000256" key="7">
    <source>
        <dbReference type="ARBA" id="ARBA00022970"/>
    </source>
</evidence>
<evidence type="ECO:0000256" key="5">
    <source>
        <dbReference type="ARBA" id="ARBA00022741"/>
    </source>
</evidence>
<comment type="similarity">
    <text evidence="2">Belongs to the ABC transporter superfamily.</text>
</comment>
<evidence type="ECO:0000256" key="6">
    <source>
        <dbReference type="ARBA" id="ARBA00022840"/>
    </source>
</evidence>
<dbReference type="InterPro" id="IPR003593">
    <property type="entry name" value="AAA+_ATPase"/>
</dbReference>
<dbReference type="InterPro" id="IPR017871">
    <property type="entry name" value="ABC_transporter-like_CS"/>
</dbReference>
<dbReference type="SMART" id="SM00382">
    <property type="entry name" value="AAA"/>
    <property type="match status" value="1"/>
</dbReference>
<dbReference type="Proteomes" id="UP001332931">
    <property type="component" value="Unassembled WGS sequence"/>
</dbReference>
<dbReference type="GO" id="GO:0005524">
    <property type="term" value="F:ATP binding"/>
    <property type="evidence" value="ECO:0007669"/>
    <property type="project" value="UniProtKB-KW"/>
</dbReference>
<evidence type="ECO:0000259" key="10">
    <source>
        <dbReference type="PROSITE" id="PS50893"/>
    </source>
</evidence>
<dbReference type="InterPro" id="IPR030679">
    <property type="entry name" value="ABC_ATPase_HisP-typ"/>
</dbReference>
<reference evidence="11 12" key="1">
    <citation type="submission" date="2024-01" db="EMBL/GenBank/DDBJ databases">
        <title>Description of Olsenella sp. nov., isolated from pig feces.</title>
        <authorList>
            <person name="Chang Y.-H."/>
        </authorList>
    </citation>
    <scope>NUCLEOTIDE SEQUENCE [LARGE SCALE GENOMIC DNA]</scope>
    <source>
        <strain evidence="11 12">YH-ols2223</strain>
    </source>
</reference>
<dbReference type="PANTHER" id="PTHR43166">
    <property type="entry name" value="AMINO ACID IMPORT ATP-BINDING PROTEIN"/>
    <property type="match status" value="1"/>
</dbReference>
<dbReference type="PANTHER" id="PTHR43166:SF9">
    <property type="entry name" value="GLUTAMATE_ASPARTATE IMPORT ATP-BINDING PROTEIN GLTL"/>
    <property type="match status" value="1"/>
</dbReference>
<keyword evidence="8" id="KW-0472">Membrane</keyword>
<dbReference type="PROSITE" id="PS50893">
    <property type="entry name" value="ABC_TRANSPORTER_2"/>
    <property type="match status" value="1"/>
</dbReference>
<dbReference type="EMBL" id="JAZGJQ010000003">
    <property type="protein sequence ID" value="MEE6147133.1"/>
    <property type="molecule type" value="Genomic_DNA"/>
</dbReference>
<keyword evidence="4" id="KW-1003">Cell membrane</keyword>
<evidence type="ECO:0000256" key="2">
    <source>
        <dbReference type="ARBA" id="ARBA00005417"/>
    </source>
</evidence>
<comment type="subcellular location">
    <subcellularLocation>
        <location evidence="1">Cell membrane</location>
        <topology evidence="1">Peripheral membrane protein</topology>
    </subcellularLocation>
</comment>
<keyword evidence="3" id="KW-0813">Transport</keyword>
<feature type="compositionally biased region" description="Basic and acidic residues" evidence="9">
    <location>
        <begin position="1"/>
        <end position="10"/>
    </location>
</feature>
<feature type="region of interest" description="Disordered" evidence="9">
    <location>
        <begin position="1"/>
        <end position="21"/>
    </location>
</feature>
<dbReference type="RefSeq" id="WP_330957900.1">
    <property type="nucleotide sequence ID" value="NZ_JAZGJQ010000003.1"/>
</dbReference>
<dbReference type="Gene3D" id="3.40.50.300">
    <property type="entry name" value="P-loop containing nucleotide triphosphate hydrolases"/>
    <property type="match status" value="1"/>
</dbReference>
<evidence type="ECO:0000313" key="11">
    <source>
        <dbReference type="EMBL" id="MEE6147133.1"/>
    </source>
</evidence>
<evidence type="ECO:0000256" key="4">
    <source>
        <dbReference type="ARBA" id="ARBA00022475"/>
    </source>
</evidence>
<evidence type="ECO:0000313" key="12">
    <source>
        <dbReference type="Proteomes" id="UP001332931"/>
    </source>
</evidence>
<sequence>MTNEKNDARTATDAAASRQAAASGRPAAVTVRGARKAFGSKEVLRDVSLTIHEGEILSLIGPSGAGKSTMLRCMTLLDRFDSADFSYGDLEVCTPERGYLPQAVREARMRFGIVFQNYNLFPHMTVLQNVTDAPVVVQRRDKAEVEEQARALLARLGLTEHADKVPDQLSGGQQQRVAIARALCMNPRVIYFDEATSALDPKLTADMQQLMRELADEGMAIGIVTHEMGFARSVSDRVCFLFDGQIAEEGTPEEVIEHPVDERTRSFLSRAED</sequence>
<evidence type="ECO:0000256" key="1">
    <source>
        <dbReference type="ARBA" id="ARBA00004202"/>
    </source>
</evidence>
<gene>
    <name evidence="11" type="ORF">VXJ25_03850</name>
</gene>
<keyword evidence="7" id="KW-0029">Amino-acid transport</keyword>
<name>A0ABU7R9D2_9ACTN</name>